<organism evidence="2 3">
    <name type="scientific">Zostera marina</name>
    <name type="common">Eelgrass</name>
    <dbReference type="NCBI Taxonomy" id="29655"/>
    <lineage>
        <taxon>Eukaryota</taxon>
        <taxon>Viridiplantae</taxon>
        <taxon>Streptophyta</taxon>
        <taxon>Embryophyta</taxon>
        <taxon>Tracheophyta</taxon>
        <taxon>Spermatophyta</taxon>
        <taxon>Magnoliopsida</taxon>
        <taxon>Liliopsida</taxon>
        <taxon>Zosteraceae</taxon>
        <taxon>Zostera</taxon>
    </lineage>
</organism>
<feature type="transmembrane region" description="Helical" evidence="1">
    <location>
        <begin position="135"/>
        <end position="155"/>
    </location>
</feature>
<dbReference type="PANTHER" id="PTHR35474">
    <property type="entry name" value="ATP PHOSPHORIBOSYLTRANSFERASE REGULATORY SUBUNIT"/>
    <property type="match status" value="1"/>
</dbReference>
<proteinExistence type="predicted"/>
<evidence type="ECO:0000313" key="2">
    <source>
        <dbReference type="EMBL" id="KMZ67258.1"/>
    </source>
</evidence>
<dbReference type="Proteomes" id="UP000036987">
    <property type="component" value="Unassembled WGS sequence"/>
</dbReference>
<protein>
    <recommendedName>
        <fullName evidence="4">Protein SHORT HYPOCOTYL IN WHITE LIGHT 1</fullName>
    </recommendedName>
</protein>
<keyword evidence="1" id="KW-0472">Membrane</keyword>
<evidence type="ECO:0008006" key="4">
    <source>
        <dbReference type="Google" id="ProtNLM"/>
    </source>
</evidence>
<reference evidence="3" key="1">
    <citation type="journal article" date="2016" name="Nature">
        <title>The genome of the seagrass Zostera marina reveals angiosperm adaptation to the sea.</title>
        <authorList>
            <person name="Olsen J.L."/>
            <person name="Rouze P."/>
            <person name="Verhelst B."/>
            <person name="Lin Y.-C."/>
            <person name="Bayer T."/>
            <person name="Collen J."/>
            <person name="Dattolo E."/>
            <person name="De Paoli E."/>
            <person name="Dittami S."/>
            <person name="Maumus F."/>
            <person name="Michel G."/>
            <person name="Kersting A."/>
            <person name="Lauritano C."/>
            <person name="Lohaus R."/>
            <person name="Toepel M."/>
            <person name="Tonon T."/>
            <person name="Vanneste K."/>
            <person name="Amirebrahimi M."/>
            <person name="Brakel J."/>
            <person name="Bostroem C."/>
            <person name="Chovatia M."/>
            <person name="Grimwood J."/>
            <person name="Jenkins J.W."/>
            <person name="Jueterbock A."/>
            <person name="Mraz A."/>
            <person name="Stam W.T."/>
            <person name="Tice H."/>
            <person name="Bornberg-Bauer E."/>
            <person name="Green P.J."/>
            <person name="Pearson G.A."/>
            <person name="Procaccini G."/>
            <person name="Duarte C.M."/>
            <person name="Schmutz J."/>
            <person name="Reusch T.B.H."/>
            <person name="Van de Peer Y."/>
        </authorList>
    </citation>
    <scope>NUCLEOTIDE SEQUENCE [LARGE SCALE GENOMIC DNA]</scope>
    <source>
        <strain evidence="3">cv. Finnish</strain>
    </source>
</reference>
<comment type="caution">
    <text evidence="2">The sequence shown here is derived from an EMBL/GenBank/DDBJ whole genome shotgun (WGS) entry which is preliminary data.</text>
</comment>
<keyword evidence="1" id="KW-0812">Transmembrane</keyword>
<dbReference type="PANTHER" id="PTHR35474:SF1">
    <property type="entry name" value="ATP PHOSPHORIBOSYLTRANSFERASE REGULATORY SUBUNIT"/>
    <property type="match status" value="1"/>
</dbReference>
<dbReference type="OrthoDB" id="1741000at2759"/>
<gene>
    <name evidence="2" type="ORF">ZOSMA_26G00050</name>
</gene>
<evidence type="ECO:0000256" key="1">
    <source>
        <dbReference type="SAM" id="Phobius"/>
    </source>
</evidence>
<accession>A0A0K9PDX1</accession>
<name>A0A0K9PDX1_ZOSMR</name>
<sequence length="177" mass="19677">MATMSVRATSNLRLFPYTSPRAHRRPNYLPFHHRHRNPCFHSSIPPKSPIPHRARIHGMEEDDGDVAEDEEGSVEILLEILQGFFKKVSRKAKKAARSVLPMMIPSKLVSFAVDGTILFSLLSVTRALLQVASNLGAFVFLAILIVRTINAIALYHGIFGSGEIEDDEYPPTSSTPI</sequence>
<dbReference type="AlphaFoldDB" id="A0A0K9PDX1"/>
<dbReference type="GO" id="GO:0010100">
    <property type="term" value="P:negative regulation of photomorphogenesis"/>
    <property type="evidence" value="ECO:0007669"/>
    <property type="project" value="InterPro"/>
</dbReference>
<evidence type="ECO:0000313" key="3">
    <source>
        <dbReference type="Proteomes" id="UP000036987"/>
    </source>
</evidence>
<dbReference type="GO" id="GO:0009787">
    <property type="term" value="P:regulation of abscisic acid-activated signaling pathway"/>
    <property type="evidence" value="ECO:0007669"/>
    <property type="project" value="InterPro"/>
</dbReference>
<keyword evidence="3" id="KW-1185">Reference proteome</keyword>
<dbReference type="InterPro" id="IPR039324">
    <property type="entry name" value="SHW1"/>
</dbReference>
<keyword evidence="1" id="KW-1133">Transmembrane helix</keyword>
<feature type="transmembrane region" description="Helical" evidence="1">
    <location>
        <begin position="108"/>
        <end position="129"/>
    </location>
</feature>
<dbReference type="EMBL" id="LFYR01000915">
    <property type="protein sequence ID" value="KMZ67258.1"/>
    <property type="molecule type" value="Genomic_DNA"/>
</dbReference>